<dbReference type="AlphaFoldDB" id="A0A7R9F1Z5"/>
<name>A0A7R9F1Z5_9NEOP</name>
<dbReference type="EMBL" id="OD567143">
    <property type="protein sequence ID" value="CAD7445214.1"/>
    <property type="molecule type" value="Genomic_DNA"/>
</dbReference>
<sequence>MIDNLAPSLDMIVQRQNKDSVLSIPMRRCLRLYHRYEDDCPVVVPKPSFLLLEPLISDYPLAVPFTDRVCQSSNIVGGKGSSLALLSTLQHQWYLGGRTDSSGPRKQGPSVKRWMPAETCLKPHKRNSKDWISACTYGKG</sequence>
<protein>
    <submittedName>
        <fullName evidence="1">Uncharacterized protein</fullName>
    </submittedName>
</protein>
<gene>
    <name evidence="1" type="ORF">TBIB3V08_LOCUS7571</name>
</gene>
<accession>A0A7R9F1Z5</accession>
<evidence type="ECO:0000313" key="1">
    <source>
        <dbReference type="EMBL" id="CAD7445214.1"/>
    </source>
</evidence>
<proteinExistence type="predicted"/>
<organism evidence="1">
    <name type="scientific">Timema bartmani</name>
    <dbReference type="NCBI Taxonomy" id="61472"/>
    <lineage>
        <taxon>Eukaryota</taxon>
        <taxon>Metazoa</taxon>
        <taxon>Ecdysozoa</taxon>
        <taxon>Arthropoda</taxon>
        <taxon>Hexapoda</taxon>
        <taxon>Insecta</taxon>
        <taxon>Pterygota</taxon>
        <taxon>Neoptera</taxon>
        <taxon>Polyneoptera</taxon>
        <taxon>Phasmatodea</taxon>
        <taxon>Timematodea</taxon>
        <taxon>Timematoidea</taxon>
        <taxon>Timematidae</taxon>
        <taxon>Timema</taxon>
    </lineage>
</organism>
<reference evidence="1" key="1">
    <citation type="submission" date="2020-11" db="EMBL/GenBank/DDBJ databases">
        <authorList>
            <person name="Tran Van P."/>
        </authorList>
    </citation>
    <scope>NUCLEOTIDE SEQUENCE</scope>
</reference>